<protein>
    <submittedName>
        <fullName evidence="6">Amino acid ABC transporter substrate-binding protein</fullName>
    </submittedName>
</protein>
<gene>
    <name evidence="6" type="ORF">ACFOGJ_04415</name>
</gene>
<evidence type="ECO:0000256" key="3">
    <source>
        <dbReference type="ARBA" id="ARBA00022970"/>
    </source>
</evidence>
<dbReference type="Gene3D" id="3.40.50.2300">
    <property type="match status" value="2"/>
</dbReference>
<evidence type="ECO:0000313" key="6">
    <source>
        <dbReference type="EMBL" id="MFC3226459.1"/>
    </source>
</evidence>
<dbReference type="InterPro" id="IPR028082">
    <property type="entry name" value="Peripla_BP_I"/>
</dbReference>
<evidence type="ECO:0000256" key="2">
    <source>
        <dbReference type="ARBA" id="ARBA00022729"/>
    </source>
</evidence>
<feature type="chain" id="PRO_5045926809" evidence="4">
    <location>
        <begin position="41"/>
        <end position="412"/>
    </location>
</feature>
<dbReference type="SUPFAM" id="SSF53822">
    <property type="entry name" value="Periplasmic binding protein-like I"/>
    <property type="match status" value="1"/>
</dbReference>
<dbReference type="PANTHER" id="PTHR30483:SF37">
    <property type="entry name" value="ABC TRANSPORTER SUBSTRATE-BINDING PROTEIN"/>
    <property type="match status" value="1"/>
</dbReference>
<keyword evidence="2 4" id="KW-0732">Signal</keyword>
<comment type="caution">
    <text evidence="6">The sequence shown here is derived from an EMBL/GenBank/DDBJ whole genome shotgun (WGS) entry which is preliminary data.</text>
</comment>
<dbReference type="Pfam" id="PF13458">
    <property type="entry name" value="Peripla_BP_6"/>
    <property type="match status" value="1"/>
</dbReference>
<evidence type="ECO:0000256" key="4">
    <source>
        <dbReference type="SAM" id="SignalP"/>
    </source>
</evidence>
<sequence>MRRPAPLFPAPLSLPRRLAASAMLAATLAVGLAAPLPAQADADVVKIGAPLALTGALAAEGGKQKLAYDLWLERVNAAGGIQVGDRKLPVELITYDYQTDGKRAGQLAEKLITDDKVDFLTAPFGSGHTKITAAVAERYGVPIIAVASSEPVHNQGFKQLFGTLAPSSGLIDGMLDLFSAAKPDLKRIAILGRDDVFPKIMASLMTKGAQARGLEVVYDQLYPVGSMDHAAAITGMKAAQPDWVYVTGYTEDLVLIRKQMADLGLKAPIVTMITGPAYKEFTDSLGPLAENVTSASWWHHSAGYEGDDPFGSTKAFYDAVMAASGQEPDYVHASSAAALIALQKAIEKAGSLDREAVRQALVDLDIQTFYGPIDFREDGLNDNRDLPIIQIQGGKPVVLAPAAIASAKMILN</sequence>
<feature type="signal peptide" evidence="4">
    <location>
        <begin position="1"/>
        <end position="40"/>
    </location>
</feature>
<dbReference type="PANTHER" id="PTHR30483">
    <property type="entry name" value="LEUCINE-SPECIFIC-BINDING PROTEIN"/>
    <property type="match status" value="1"/>
</dbReference>
<dbReference type="CDD" id="cd06338">
    <property type="entry name" value="PBP1_ABC_ligand_binding-like"/>
    <property type="match status" value="1"/>
</dbReference>
<feature type="domain" description="Leucine-binding protein" evidence="5">
    <location>
        <begin position="45"/>
        <end position="394"/>
    </location>
</feature>
<dbReference type="RefSeq" id="WP_379898459.1">
    <property type="nucleotide sequence ID" value="NZ_JBHRTR010000013.1"/>
</dbReference>
<organism evidence="6 7">
    <name type="scientific">Marinibaculum pumilum</name>
    <dbReference type="NCBI Taxonomy" id="1766165"/>
    <lineage>
        <taxon>Bacteria</taxon>
        <taxon>Pseudomonadati</taxon>
        <taxon>Pseudomonadota</taxon>
        <taxon>Alphaproteobacteria</taxon>
        <taxon>Rhodospirillales</taxon>
        <taxon>Rhodospirillaceae</taxon>
        <taxon>Marinibaculum</taxon>
    </lineage>
</organism>
<dbReference type="InterPro" id="IPR051010">
    <property type="entry name" value="BCAA_transport"/>
</dbReference>
<evidence type="ECO:0000259" key="5">
    <source>
        <dbReference type="Pfam" id="PF13458"/>
    </source>
</evidence>
<accession>A0ABV7KVX3</accession>
<dbReference type="Proteomes" id="UP001595528">
    <property type="component" value="Unassembled WGS sequence"/>
</dbReference>
<dbReference type="EMBL" id="JBHRTR010000013">
    <property type="protein sequence ID" value="MFC3226459.1"/>
    <property type="molecule type" value="Genomic_DNA"/>
</dbReference>
<keyword evidence="3" id="KW-0029">Amino-acid transport</keyword>
<keyword evidence="7" id="KW-1185">Reference proteome</keyword>
<comment type="similarity">
    <text evidence="1">Belongs to the leucine-binding protein family.</text>
</comment>
<name>A0ABV7KVX3_9PROT</name>
<dbReference type="InterPro" id="IPR028081">
    <property type="entry name" value="Leu-bd"/>
</dbReference>
<proteinExistence type="inferred from homology"/>
<reference evidence="7" key="1">
    <citation type="journal article" date="2019" name="Int. J. Syst. Evol. Microbiol.">
        <title>The Global Catalogue of Microorganisms (GCM) 10K type strain sequencing project: providing services to taxonomists for standard genome sequencing and annotation.</title>
        <authorList>
            <consortium name="The Broad Institute Genomics Platform"/>
            <consortium name="The Broad Institute Genome Sequencing Center for Infectious Disease"/>
            <person name="Wu L."/>
            <person name="Ma J."/>
        </authorList>
    </citation>
    <scope>NUCLEOTIDE SEQUENCE [LARGE SCALE GENOMIC DNA]</scope>
    <source>
        <strain evidence="7">KCTC 42964</strain>
    </source>
</reference>
<keyword evidence="3" id="KW-0813">Transport</keyword>
<evidence type="ECO:0000256" key="1">
    <source>
        <dbReference type="ARBA" id="ARBA00010062"/>
    </source>
</evidence>
<evidence type="ECO:0000313" key="7">
    <source>
        <dbReference type="Proteomes" id="UP001595528"/>
    </source>
</evidence>